<keyword evidence="3" id="KW-1185">Reference proteome</keyword>
<dbReference type="HAMAP" id="MF_00697">
    <property type="entry name" value="UPF0276"/>
    <property type="match status" value="1"/>
</dbReference>
<evidence type="ECO:0000313" key="2">
    <source>
        <dbReference type="EMBL" id="KAA9132501.1"/>
    </source>
</evidence>
<comment type="similarity">
    <text evidence="1">Belongs to the UPF0276 family.</text>
</comment>
<gene>
    <name evidence="2" type="ORF">F3N42_04555</name>
</gene>
<protein>
    <recommendedName>
        <fullName evidence="1">UPF0276 protein F3N42_04555</fullName>
    </recommendedName>
</protein>
<evidence type="ECO:0000313" key="3">
    <source>
        <dbReference type="Proteomes" id="UP000325372"/>
    </source>
</evidence>
<proteinExistence type="inferred from homology"/>
<dbReference type="NCBIfam" id="NF003818">
    <property type="entry name" value="PRK05409.1"/>
    <property type="match status" value="1"/>
</dbReference>
<dbReference type="EMBL" id="VYXP01000003">
    <property type="protein sequence ID" value="KAA9132501.1"/>
    <property type="molecule type" value="Genomic_DNA"/>
</dbReference>
<dbReference type="PANTHER" id="PTHR42194:SF1">
    <property type="entry name" value="UPF0276 PROTEIN HI_1600"/>
    <property type="match status" value="1"/>
</dbReference>
<dbReference type="RefSeq" id="WP_150863211.1">
    <property type="nucleotide sequence ID" value="NZ_VYXP01000003.1"/>
</dbReference>
<dbReference type="Pfam" id="PF05114">
    <property type="entry name" value="MbnB_TglH_ChrH"/>
    <property type="match status" value="1"/>
</dbReference>
<organism evidence="2 3">
    <name type="scientific">Marinihelvus fidelis</name>
    <dbReference type="NCBI Taxonomy" id="2613842"/>
    <lineage>
        <taxon>Bacteria</taxon>
        <taxon>Pseudomonadati</taxon>
        <taxon>Pseudomonadota</taxon>
        <taxon>Gammaproteobacteria</taxon>
        <taxon>Chromatiales</taxon>
        <taxon>Wenzhouxiangellaceae</taxon>
        <taxon>Marinihelvus</taxon>
    </lineage>
</organism>
<dbReference type="PANTHER" id="PTHR42194">
    <property type="entry name" value="UPF0276 PROTEIN HI_1600"/>
    <property type="match status" value="1"/>
</dbReference>
<name>A0A5N0TCM3_9GAMM</name>
<dbReference type="AlphaFoldDB" id="A0A5N0TCM3"/>
<accession>A0A5N0TCM3</accession>
<evidence type="ECO:0000256" key="1">
    <source>
        <dbReference type="HAMAP-Rule" id="MF_00697"/>
    </source>
</evidence>
<dbReference type="InterPro" id="IPR007801">
    <property type="entry name" value="MbnB/TglH/ChrH"/>
</dbReference>
<sequence length="293" mass="32342">MNRKTYPVSGTGLGLRRALLGPLQALPPGQLERAIDFMEVAPENWIGVGGRRGKALRAFTERFPFVCHGLSLSLGGPAPLDETLLRRIRDFLDEHDIRCYTEHLSYCSDAGQLYDLMPIPFTAEAVEWVAARIRRAQDILGRRIGIENVSYYAAPGAEMSESEFINAVVREADCDLLLDVNNIYVNAINHGYDAAAFLRSMPGDRVVYGHIAGHFEEAEDLRVDTHGAAVIDGVWSLLDQAYEAFGVYPTLLERDFNFPDIDELLAETAMIRAAQSRAQPAHVAATGAERAHG</sequence>
<dbReference type="Proteomes" id="UP000325372">
    <property type="component" value="Unassembled WGS sequence"/>
</dbReference>
<dbReference type="SUPFAM" id="SSF51658">
    <property type="entry name" value="Xylose isomerase-like"/>
    <property type="match status" value="1"/>
</dbReference>
<dbReference type="InterPro" id="IPR036237">
    <property type="entry name" value="Xyl_isomerase-like_sf"/>
</dbReference>
<reference evidence="2 3" key="1">
    <citation type="submission" date="2019-09" db="EMBL/GenBank/DDBJ databases">
        <title>Wenzhouxiangella sp. Genome sequencing and assembly.</title>
        <authorList>
            <person name="Zhang R."/>
        </authorList>
    </citation>
    <scope>NUCLEOTIDE SEQUENCE [LARGE SCALE GENOMIC DNA]</scope>
    <source>
        <strain evidence="2 3">W260</strain>
    </source>
</reference>
<dbReference type="Gene3D" id="3.20.20.150">
    <property type="entry name" value="Divalent-metal-dependent TIM barrel enzymes"/>
    <property type="match status" value="1"/>
</dbReference>
<comment type="caution">
    <text evidence="2">The sequence shown here is derived from an EMBL/GenBank/DDBJ whole genome shotgun (WGS) entry which is preliminary data.</text>
</comment>